<proteinExistence type="predicted"/>
<keyword evidence="1" id="KW-0343">GTPase activation</keyword>
<evidence type="ECO:0008006" key="14">
    <source>
        <dbReference type="Google" id="ProtNLM"/>
    </source>
</evidence>
<evidence type="ECO:0000256" key="1">
    <source>
        <dbReference type="ARBA" id="ARBA00022468"/>
    </source>
</evidence>
<evidence type="ECO:0000259" key="8">
    <source>
        <dbReference type="PROSITE" id="PS50115"/>
    </source>
</evidence>
<dbReference type="InterPro" id="IPR000008">
    <property type="entry name" value="C2_dom"/>
</dbReference>
<evidence type="ECO:0000256" key="3">
    <source>
        <dbReference type="ARBA" id="ARBA00022771"/>
    </source>
</evidence>
<dbReference type="PROSITE" id="PS50004">
    <property type="entry name" value="C2"/>
    <property type="match status" value="1"/>
</dbReference>
<dbReference type="InterPro" id="IPR038508">
    <property type="entry name" value="ArfGAP_dom_sf"/>
</dbReference>
<dbReference type="SMART" id="SM00239">
    <property type="entry name" value="C2"/>
    <property type="match status" value="1"/>
</dbReference>
<comment type="caution">
    <text evidence="10">The sequence shown here is derived from an EMBL/GenBank/DDBJ whole genome shotgun (WGS) entry which is preliminary data.</text>
</comment>
<dbReference type="Proteomes" id="UP000285883">
    <property type="component" value="Unassembled WGS sequence"/>
</dbReference>
<feature type="domain" description="C2" evidence="7">
    <location>
        <begin position="213"/>
        <end position="334"/>
    </location>
</feature>
<organism evidence="10 13">
    <name type="scientific">Phytophthora kernoviae</name>
    <dbReference type="NCBI Taxonomy" id="325452"/>
    <lineage>
        <taxon>Eukaryota</taxon>
        <taxon>Sar</taxon>
        <taxon>Stramenopiles</taxon>
        <taxon>Oomycota</taxon>
        <taxon>Peronosporomycetes</taxon>
        <taxon>Peronosporales</taxon>
        <taxon>Peronosporaceae</taxon>
        <taxon>Phytophthora</taxon>
    </lineage>
</organism>
<feature type="region of interest" description="Disordered" evidence="6">
    <location>
        <begin position="193"/>
        <end position="217"/>
    </location>
</feature>
<feature type="domain" description="EF-hand" evidence="9">
    <location>
        <begin position="9"/>
        <end position="44"/>
    </location>
</feature>
<dbReference type="SMART" id="SM00105">
    <property type="entry name" value="ArfGap"/>
    <property type="match status" value="1"/>
</dbReference>
<evidence type="ECO:0000313" key="12">
    <source>
        <dbReference type="Proteomes" id="UP000285624"/>
    </source>
</evidence>
<dbReference type="Gene3D" id="2.60.40.150">
    <property type="entry name" value="C2 domain"/>
    <property type="match status" value="1"/>
</dbReference>
<dbReference type="FunFam" id="1.10.220.150:FF:000009">
    <property type="entry name" value="stromal membrane-associated protein 1 isoform X1"/>
    <property type="match status" value="1"/>
</dbReference>
<evidence type="ECO:0000256" key="6">
    <source>
        <dbReference type="SAM" id="MobiDB-lite"/>
    </source>
</evidence>
<feature type="compositionally biased region" description="Low complexity" evidence="6">
    <location>
        <begin position="196"/>
        <end position="208"/>
    </location>
</feature>
<feature type="domain" description="Arf-GAP" evidence="8">
    <location>
        <begin position="70"/>
        <end position="198"/>
    </location>
</feature>
<dbReference type="PROSITE" id="PS50222">
    <property type="entry name" value="EF_HAND_2"/>
    <property type="match status" value="1"/>
</dbReference>
<dbReference type="InterPro" id="IPR037278">
    <property type="entry name" value="ARFGAP/RecO"/>
</dbReference>
<evidence type="ECO:0000256" key="2">
    <source>
        <dbReference type="ARBA" id="ARBA00022723"/>
    </source>
</evidence>
<evidence type="ECO:0000313" key="11">
    <source>
        <dbReference type="EMBL" id="RLN75644.1"/>
    </source>
</evidence>
<dbReference type="PANTHER" id="PTHR46220">
    <property type="entry name" value="ADP-RIBOSYLATION FACTOR GTPASE-ACTIVATING PROTEIN AGD12"/>
    <property type="match status" value="1"/>
</dbReference>
<dbReference type="GO" id="GO:0005543">
    <property type="term" value="F:phospholipid binding"/>
    <property type="evidence" value="ECO:0007669"/>
    <property type="project" value="InterPro"/>
</dbReference>
<evidence type="ECO:0000259" key="7">
    <source>
        <dbReference type="PROSITE" id="PS50004"/>
    </source>
</evidence>
<dbReference type="GO" id="GO:0005096">
    <property type="term" value="F:GTPase activator activity"/>
    <property type="evidence" value="ECO:0007669"/>
    <property type="project" value="UniProtKB-KW"/>
</dbReference>
<name>A0A421FAX5_9STRA</name>
<dbReference type="EMBL" id="MAYM02000796">
    <property type="protein sequence ID" value="RLN32556.1"/>
    <property type="molecule type" value="Genomic_DNA"/>
</dbReference>
<dbReference type="AlphaFoldDB" id="A0A421FAX5"/>
<dbReference type="PANTHER" id="PTHR46220:SF1">
    <property type="entry name" value="ADP-RIBOSYLATION FACTOR GTPASE-ACTIVATING PROTEIN AGD12"/>
    <property type="match status" value="1"/>
</dbReference>
<evidence type="ECO:0000313" key="13">
    <source>
        <dbReference type="Proteomes" id="UP000285883"/>
    </source>
</evidence>
<dbReference type="EMBL" id="MBDN02000396">
    <property type="protein sequence ID" value="RLN75644.1"/>
    <property type="molecule type" value="Genomic_DNA"/>
</dbReference>
<evidence type="ECO:0000313" key="10">
    <source>
        <dbReference type="EMBL" id="RLN32556.1"/>
    </source>
</evidence>
<dbReference type="PROSITE" id="PS50115">
    <property type="entry name" value="ARFGAP"/>
    <property type="match status" value="1"/>
</dbReference>
<evidence type="ECO:0000256" key="4">
    <source>
        <dbReference type="ARBA" id="ARBA00022833"/>
    </source>
</evidence>
<dbReference type="InterPro" id="IPR001164">
    <property type="entry name" value="ArfGAP_dom"/>
</dbReference>
<sequence length="456" mass="49506">MKSRLVKTDLLEDVRRLFKALDLRAEGFISLRSFQQVCEMTLPLASHETVIRAFRMASPSSTSQEEAIKTRLFAVLRRPENDQCADCGASTPKWATVTHGGFICTQCAGVHRSLGVHVSFVLSVMLDKWTNEQVRAVENVGNAKLNQQLERTLGLQQQLNQQTPSKPEAQTSRGERERFIRAKYEQRLFSVGANCSSPRSPAKSSPSPTRGLGLSKPAAATTQGMVEYVGVLVIDLKEATELAGMNVTGKSDPYVTFRLGEQSINSKRVDNSVNPQWNQQLMLSWDGTSPLEVEFYDYNKVSPDRPMGAFAVRAEQLAVLPDVSNAKGPLEDWYPVFMPRDWATNFSEHIVAGAEGVAKGIFRGVTGVFKDPIKGARESGLEGFAKGVGTGVAGVVYRPIKGLGTMVKHSALSVGVGKKHKLTNSGGIESNGVSSSDSDLVAAGSVKLALSLQKFS</sequence>
<dbReference type="SUPFAM" id="SSF49562">
    <property type="entry name" value="C2 domain (Calcium/lipid-binding domain, CaLB)"/>
    <property type="match status" value="1"/>
</dbReference>
<keyword evidence="4" id="KW-0862">Zinc</keyword>
<protein>
    <recommendedName>
        <fullName evidence="14">Arf-GAP domain-containing protein</fullName>
    </recommendedName>
</protein>
<reference evidence="12 13" key="1">
    <citation type="submission" date="2018-07" db="EMBL/GenBank/DDBJ databases">
        <title>Genome sequencing of oomycete isolates from Chile give support for New Zealand origin for Phytophthora kernoviae and make available the first Nothophytophthora sp. genome.</title>
        <authorList>
            <person name="Studholme D.J."/>
            <person name="Sanfuentes E."/>
            <person name="Panda P."/>
            <person name="Hill R."/>
            <person name="Sambles C."/>
            <person name="Grant M."/>
            <person name="Williams N.M."/>
            <person name="Mcdougal R.L."/>
        </authorList>
    </citation>
    <scope>NUCLEOTIDE SEQUENCE [LARGE SCALE GENOMIC DNA]</scope>
    <source>
        <strain evidence="10">Chile2</strain>
        <strain evidence="11">Chile4</strain>
    </source>
</reference>
<feature type="region of interest" description="Disordered" evidence="6">
    <location>
        <begin position="156"/>
        <end position="176"/>
    </location>
</feature>
<dbReference type="InterPro" id="IPR044518">
    <property type="entry name" value="ARF_GAP_AGD11/12/13"/>
</dbReference>
<dbReference type="PRINTS" id="PR00405">
    <property type="entry name" value="REVINTRACTNG"/>
</dbReference>
<gene>
    <name evidence="10" type="ORF">BBI17_008023</name>
    <name evidence="11" type="ORF">BBO99_00008174</name>
</gene>
<dbReference type="Proteomes" id="UP000285624">
    <property type="component" value="Unassembled WGS sequence"/>
</dbReference>
<evidence type="ECO:0000256" key="5">
    <source>
        <dbReference type="PROSITE-ProRule" id="PRU00288"/>
    </source>
</evidence>
<dbReference type="InterPro" id="IPR035892">
    <property type="entry name" value="C2_domain_sf"/>
</dbReference>
<dbReference type="STRING" id="325452.A0A421FAX5"/>
<keyword evidence="3 5" id="KW-0863">Zinc-finger</keyword>
<dbReference type="InterPro" id="IPR002048">
    <property type="entry name" value="EF_hand_dom"/>
</dbReference>
<dbReference type="SUPFAM" id="SSF57863">
    <property type="entry name" value="ArfGap/RecO-like zinc finger"/>
    <property type="match status" value="1"/>
</dbReference>
<dbReference type="CDD" id="cd08204">
    <property type="entry name" value="ArfGap"/>
    <property type="match status" value="1"/>
</dbReference>
<dbReference type="Gene3D" id="1.10.220.150">
    <property type="entry name" value="Arf GTPase activating protein"/>
    <property type="match status" value="1"/>
</dbReference>
<dbReference type="GO" id="GO:0005509">
    <property type="term" value="F:calcium ion binding"/>
    <property type="evidence" value="ECO:0007669"/>
    <property type="project" value="InterPro"/>
</dbReference>
<keyword evidence="2" id="KW-0479">Metal-binding</keyword>
<accession>A0A421FAX5</accession>
<dbReference type="Pfam" id="PF00168">
    <property type="entry name" value="C2"/>
    <property type="match status" value="1"/>
</dbReference>
<dbReference type="Pfam" id="PF01412">
    <property type="entry name" value="ArfGap"/>
    <property type="match status" value="1"/>
</dbReference>
<keyword evidence="12" id="KW-1185">Reference proteome</keyword>
<dbReference type="GO" id="GO:0008270">
    <property type="term" value="F:zinc ion binding"/>
    <property type="evidence" value="ECO:0007669"/>
    <property type="project" value="UniProtKB-KW"/>
</dbReference>
<feature type="compositionally biased region" description="Polar residues" evidence="6">
    <location>
        <begin position="163"/>
        <end position="172"/>
    </location>
</feature>
<evidence type="ECO:0000259" key="9">
    <source>
        <dbReference type="PROSITE" id="PS50222"/>
    </source>
</evidence>